<evidence type="ECO:0000256" key="5">
    <source>
        <dbReference type="ARBA" id="ARBA00022806"/>
    </source>
</evidence>
<dbReference type="InterPro" id="IPR014016">
    <property type="entry name" value="UvrD-like_ATP-bd"/>
</dbReference>
<reference evidence="19" key="1">
    <citation type="submission" date="2024-04" db="EMBL/GenBank/DDBJ databases">
        <title>Phylogenomic analyses of a clade within the roseobacter group suggest taxonomic reassignments of species of the genera Aestuariivita, Citreicella, Loktanella, Nautella, Pelagibaca, Ruegeria, Thalassobius, Thiobacimonas and Tropicibacter, and the proposal o.</title>
        <authorList>
            <person name="Jeon C.O."/>
        </authorList>
    </citation>
    <scope>NUCLEOTIDE SEQUENCE [LARGE SCALE GENOMIC DNA]</scope>
    <source>
        <strain evidence="19">SS1-5</strain>
    </source>
</reference>
<dbReference type="Pfam" id="PF12705">
    <property type="entry name" value="PDDEXK_1"/>
    <property type="match status" value="1"/>
</dbReference>
<evidence type="ECO:0000256" key="1">
    <source>
        <dbReference type="ARBA" id="ARBA00022722"/>
    </source>
</evidence>
<name>A0AAN0ML44_9RHOB</name>
<dbReference type="PANTHER" id="PTHR11070">
    <property type="entry name" value="UVRD / RECB / PCRA DNA HELICASE FAMILY MEMBER"/>
    <property type="match status" value="1"/>
</dbReference>
<dbReference type="GO" id="GO:0033202">
    <property type="term" value="C:DNA helicase complex"/>
    <property type="evidence" value="ECO:0007669"/>
    <property type="project" value="TreeGrafter"/>
</dbReference>
<feature type="domain" description="UvrD-like helicase ATP-binding" evidence="16">
    <location>
        <begin position="3"/>
        <end position="476"/>
    </location>
</feature>
<dbReference type="InterPro" id="IPR011604">
    <property type="entry name" value="PDDEXK-like_dom_sf"/>
</dbReference>
<keyword evidence="7 15" id="KW-0067">ATP-binding</keyword>
<dbReference type="GO" id="GO:0000725">
    <property type="term" value="P:recombinational repair"/>
    <property type="evidence" value="ECO:0007669"/>
    <property type="project" value="TreeGrafter"/>
</dbReference>
<comment type="catalytic activity">
    <reaction evidence="11">
        <text>Couples ATP hydrolysis with the unwinding of duplex DNA by translocating in the 3'-5' direction.</text>
        <dbReference type="EC" id="5.6.2.4"/>
    </reaction>
</comment>
<keyword evidence="3" id="KW-0227">DNA damage</keyword>
<proteinExistence type="predicted"/>
<dbReference type="InterPro" id="IPR014151">
    <property type="entry name" value="DNA_helicase_AddA"/>
</dbReference>
<keyword evidence="5 15" id="KW-0347">Helicase</keyword>
<dbReference type="Gene3D" id="3.90.320.10">
    <property type="match status" value="1"/>
</dbReference>
<evidence type="ECO:0000256" key="11">
    <source>
        <dbReference type="ARBA" id="ARBA00034617"/>
    </source>
</evidence>
<dbReference type="Proteomes" id="UP001470809">
    <property type="component" value="Chromosome"/>
</dbReference>
<keyword evidence="19" id="KW-1185">Reference proteome</keyword>
<dbReference type="Pfam" id="PF00580">
    <property type="entry name" value="UvrD-helicase"/>
    <property type="match status" value="1"/>
</dbReference>
<protein>
    <recommendedName>
        <fullName evidence="12">DNA 3'-5' helicase</fullName>
        <ecNumber evidence="12">5.6.2.4</ecNumber>
    </recommendedName>
    <alternativeName>
        <fullName evidence="13">DNA 3'-5' helicase II</fullName>
    </alternativeName>
</protein>
<dbReference type="NCBIfam" id="TIGR02784">
    <property type="entry name" value="addA_alphas"/>
    <property type="match status" value="1"/>
</dbReference>
<keyword evidence="8" id="KW-0238">DNA-binding</keyword>
<dbReference type="InterPro" id="IPR038726">
    <property type="entry name" value="PDDEXK_AddAB-type"/>
</dbReference>
<dbReference type="PROSITE" id="PS51198">
    <property type="entry name" value="UVRD_HELICASE_ATP_BIND"/>
    <property type="match status" value="1"/>
</dbReference>
<evidence type="ECO:0000313" key="18">
    <source>
        <dbReference type="EMBL" id="WZU68208.1"/>
    </source>
</evidence>
<dbReference type="InterPro" id="IPR014017">
    <property type="entry name" value="DNA_helicase_UvrD-like_C"/>
</dbReference>
<keyword evidence="10" id="KW-0413">Isomerase</keyword>
<evidence type="ECO:0000313" key="19">
    <source>
        <dbReference type="Proteomes" id="UP001470809"/>
    </source>
</evidence>
<dbReference type="RefSeq" id="WP_342077501.1">
    <property type="nucleotide sequence ID" value="NZ_CP151767.2"/>
</dbReference>
<dbReference type="SUPFAM" id="SSF52980">
    <property type="entry name" value="Restriction endonuclease-like"/>
    <property type="match status" value="1"/>
</dbReference>
<dbReference type="InterPro" id="IPR011335">
    <property type="entry name" value="Restrct_endonuc-II-like"/>
</dbReference>
<dbReference type="GO" id="GO:0005524">
    <property type="term" value="F:ATP binding"/>
    <property type="evidence" value="ECO:0007669"/>
    <property type="project" value="UniProtKB-UniRule"/>
</dbReference>
<dbReference type="GO" id="GO:0043138">
    <property type="term" value="F:3'-5' DNA helicase activity"/>
    <property type="evidence" value="ECO:0007669"/>
    <property type="project" value="UniProtKB-EC"/>
</dbReference>
<evidence type="ECO:0000256" key="3">
    <source>
        <dbReference type="ARBA" id="ARBA00022763"/>
    </source>
</evidence>
<evidence type="ECO:0000256" key="15">
    <source>
        <dbReference type="PROSITE-ProRule" id="PRU00560"/>
    </source>
</evidence>
<dbReference type="EC" id="5.6.2.4" evidence="12"/>
<evidence type="ECO:0000256" key="6">
    <source>
        <dbReference type="ARBA" id="ARBA00022839"/>
    </source>
</evidence>
<dbReference type="Gene3D" id="1.10.486.10">
    <property type="entry name" value="PCRA, domain 4"/>
    <property type="match status" value="1"/>
</dbReference>
<evidence type="ECO:0000256" key="9">
    <source>
        <dbReference type="ARBA" id="ARBA00023204"/>
    </source>
</evidence>
<dbReference type="KEGG" id="yrh:AABB31_04580"/>
<dbReference type="GO" id="GO:0005829">
    <property type="term" value="C:cytosol"/>
    <property type="evidence" value="ECO:0007669"/>
    <property type="project" value="TreeGrafter"/>
</dbReference>
<dbReference type="InterPro" id="IPR000212">
    <property type="entry name" value="DNA_helicase_UvrD/REP"/>
</dbReference>
<dbReference type="GO" id="GO:0004527">
    <property type="term" value="F:exonuclease activity"/>
    <property type="evidence" value="ECO:0007669"/>
    <property type="project" value="UniProtKB-KW"/>
</dbReference>
<accession>A0AAN0ML44</accession>
<dbReference type="PROSITE" id="PS51217">
    <property type="entry name" value="UVRD_HELICASE_CTER"/>
    <property type="match status" value="1"/>
</dbReference>
<evidence type="ECO:0000256" key="8">
    <source>
        <dbReference type="ARBA" id="ARBA00023125"/>
    </source>
</evidence>
<reference evidence="18 19" key="2">
    <citation type="submission" date="2024-08" db="EMBL/GenBank/DDBJ databases">
        <title>Phylogenomic analyses of a clade within the roseobacter group suggest taxonomic reassignments of species of the genera Aestuariivita, Citreicella, Loktanella, Nautella, Pelagibaca, Ruegeria, Thalassobius, Thiobacimonas and Tropicibacter, and the proposal o.</title>
        <authorList>
            <person name="Jeon C.O."/>
        </authorList>
    </citation>
    <scope>NUCLEOTIDE SEQUENCE [LARGE SCALE GENOMIC DNA]</scope>
    <source>
        <strain evidence="18 19">SS1-5</strain>
    </source>
</reference>
<dbReference type="GO" id="GO:0003677">
    <property type="term" value="F:DNA binding"/>
    <property type="evidence" value="ECO:0007669"/>
    <property type="project" value="UniProtKB-KW"/>
</dbReference>
<gene>
    <name evidence="18" type="primary">addA</name>
    <name evidence="18" type="ORF">AABB31_04580</name>
</gene>
<dbReference type="AlphaFoldDB" id="A0AAN0ML44"/>
<dbReference type="SUPFAM" id="SSF52540">
    <property type="entry name" value="P-loop containing nucleoside triphosphate hydrolases"/>
    <property type="match status" value="1"/>
</dbReference>
<sequence length="1113" mass="122287">MIRDAATQRQVDAADPRVSTWLSANAGSGKTRVLTDRVARLLLEGVSPQNILCLTYTKAAAAEMQNRLFKRLGAWAMMADAPLRSELLTLGVEKAINDTDLREARTLFARAIETPGGLKIQTIHSFCAAILRRFPLEAAVSPQFREMEDRDAELLRAEVLDELVAGPHANAVEAILRYFTGNDLAELTAEVASKRDAFSSDITAAQICTTLGLPPAAQRDDAFSIAFQGDEVGIAADIAEAFAAQSKTYQTFAKTLAELDLQTPNWPALEALFDLFLYAGSCKSKSTNFPQSNHSKAVDAMAPIADAVHAWMDRVASAKAHLWAMDALDRTVAIHEFARLFIPAYEARKLMMGALDFDDLIRKAKALLTDPDVAQWVLFRLDGGIDHILVDEAQDTSPTQWAVIERLTQEFATGEGAQPERQRTVFVVGDKKQSIYSFQGADPAAFDDMRHHFRTAHKDIGKPFAVTSLDHSFRSSQAILSVVDATFIRDRAEGMDDSLSHIAFKDTMPGRVDLWPVIEKSAGDDGRKWYEPVDQPSETDHTVLMARRVAAQIKHMIRHETIPDEIDNTAQYQRRKITEGDILILVQRRSDLFSEIIRACKTAGLQVAGADRLRVGAELAVKDIAALLQFLALPEDDLSLAAALRSPLFGWSEQDLFTLAHRRPEKALLWTALRNSDHDETLTILRDLNMAADFLRPFDLIQRILIRHDGRRKLLARLGQEAEDGIDALLSQALAYESTGIPSLTGFLGWMQTDDLEIKRQMDNQGDRIRVMTVHGAKGLEAPIVILPDTAKRDIQVKSELLPAKTHLIWKTPAKSSAPAVTALRDAVIAKQARERLRLLYVAMTRAEKWLIVGAAGDVGQGDASWYNIVADGMRHRGDIDATSSDLEIKRVAHLDWDAGPMTQAAQASTAPVVVPDLNPVPAPVPLTTLSPSDLPGKKILDGDPAGEDRDAALARGHLIHRLLEHLPLADLTNREQLGTAIAGPDNTALVADVMALLAKPDLAHLWGNDAIAEVDITADIDNLGRIHGTIDRLIVQGDTVLAVDFKSNRLTPETPQHTPQGILAQMAAYHAALLQIYPDHIVTMAILWTETAQLMHLPADLLHEALNTVTVA</sequence>
<feature type="domain" description="UvrD-like helicase C-terminal" evidence="17">
    <location>
        <begin position="486"/>
        <end position="779"/>
    </location>
</feature>
<organism evidence="18 19">
    <name type="scientific">Yoonia rhodophyticola</name>
    <dbReference type="NCBI Taxonomy" id="3137370"/>
    <lineage>
        <taxon>Bacteria</taxon>
        <taxon>Pseudomonadati</taxon>
        <taxon>Pseudomonadota</taxon>
        <taxon>Alphaproteobacteria</taxon>
        <taxon>Rhodobacterales</taxon>
        <taxon>Paracoccaceae</taxon>
        <taxon>Yoonia</taxon>
    </lineage>
</organism>
<evidence type="ECO:0000256" key="12">
    <source>
        <dbReference type="ARBA" id="ARBA00034808"/>
    </source>
</evidence>
<evidence type="ECO:0000259" key="16">
    <source>
        <dbReference type="PROSITE" id="PS51198"/>
    </source>
</evidence>
<dbReference type="EMBL" id="CP151767">
    <property type="protein sequence ID" value="WZU68208.1"/>
    <property type="molecule type" value="Genomic_DNA"/>
</dbReference>
<comment type="catalytic activity">
    <reaction evidence="14">
        <text>ATP + H2O = ADP + phosphate + H(+)</text>
        <dbReference type="Rhea" id="RHEA:13065"/>
        <dbReference type="ChEBI" id="CHEBI:15377"/>
        <dbReference type="ChEBI" id="CHEBI:15378"/>
        <dbReference type="ChEBI" id="CHEBI:30616"/>
        <dbReference type="ChEBI" id="CHEBI:43474"/>
        <dbReference type="ChEBI" id="CHEBI:456216"/>
        <dbReference type="EC" id="5.6.2.4"/>
    </reaction>
</comment>
<evidence type="ECO:0000256" key="2">
    <source>
        <dbReference type="ARBA" id="ARBA00022741"/>
    </source>
</evidence>
<dbReference type="Pfam" id="PF13361">
    <property type="entry name" value="UvrD_C"/>
    <property type="match status" value="1"/>
</dbReference>
<dbReference type="PANTHER" id="PTHR11070:SF2">
    <property type="entry name" value="ATP-DEPENDENT DNA HELICASE SRS2"/>
    <property type="match status" value="1"/>
</dbReference>
<evidence type="ECO:0000256" key="7">
    <source>
        <dbReference type="ARBA" id="ARBA00022840"/>
    </source>
</evidence>
<feature type="binding site" evidence="15">
    <location>
        <begin position="24"/>
        <end position="31"/>
    </location>
    <ligand>
        <name>ATP</name>
        <dbReference type="ChEBI" id="CHEBI:30616"/>
    </ligand>
</feature>
<evidence type="ECO:0000259" key="17">
    <source>
        <dbReference type="PROSITE" id="PS51217"/>
    </source>
</evidence>
<keyword evidence="1" id="KW-0540">Nuclease</keyword>
<evidence type="ECO:0000256" key="10">
    <source>
        <dbReference type="ARBA" id="ARBA00023235"/>
    </source>
</evidence>
<evidence type="ECO:0000256" key="4">
    <source>
        <dbReference type="ARBA" id="ARBA00022801"/>
    </source>
</evidence>
<keyword evidence="9" id="KW-0234">DNA repair</keyword>
<keyword evidence="2 15" id="KW-0547">Nucleotide-binding</keyword>
<evidence type="ECO:0000256" key="13">
    <source>
        <dbReference type="ARBA" id="ARBA00034923"/>
    </source>
</evidence>
<keyword evidence="6" id="KW-0269">Exonuclease</keyword>
<evidence type="ECO:0000256" key="14">
    <source>
        <dbReference type="ARBA" id="ARBA00048988"/>
    </source>
</evidence>
<dbReference type="Gene3D" id="3.40.50.300">
    <property type="entry name" value="P-loop containing nucleotide triphosphate hydrolases"/>
    <property type="match status" value="4"/>
</dbReference>
<keyword evidence="4 15" id="KW-0378">Hydrolase</keyword>
<dbReference type="InterPro" id="IPR027417">
    <property type="entry name" value="P-loop_NTPase"/>
</dbReference>